<evidence type="ECO:0000313" key="5">
    <source>
        <dbReference type="EMBL" id="CAE6538117.1"/>
    </source>
</evidence>
<accession>A0A8H3HQH2</accession>
<gene>
    <name evidence="5" type="ORF">RDB_LOCUS185681</name>
</gene>
<dbReference type="EMBL" id="CAJMXA010004249">
    <property type="protein sequence ID" value="CAE6538117.1"/>
    <property type="molecule type" value="Genomic_DNA"/>
</dbReference>
<dbReference type="AlphaFoldDB" id="A0A8H3HQH2"/>
<keyword evidence="1" id="KW-0479">Metal-binding</keyword>
<dbReference type="InterPro" id="IPR001876">
    <property type="entry name" value="Znf_RanBP2"/>
</dbReference>
<feature type="non-terminal residue" evidence="5">
    <location>
        <position position="1"/>
    </location>
</feature>
<evidence type="ECO:0000259" key="4">
    <source>
        <dbReference type="SMART" id="SM00547"/>
    </source>
</evidence>
<reference evidence="5" key="1">
    <citation type="submission" date="2021-01" db="EMBL/GenBank/DDBJ databases">
        <authorList>
            <person name="Kaushik A."/>
        </authorList>
    </citation>
    <scope>NUCLEOTIDE SEQUENCE</scope>
    <source>
        <strain evidence="5">AG6-10EEA</strain>
    </source>
</reference>
<evidence type="ECO:0000313" key="6">
    <source>
        <dbReference type="Proteomes" id="UP000663853"/>
    </source>
</evidence>
<dbReference type="Proteomes" id="UP000663853">
    <property type="component" value="Unassembled WGS sequence"/>
</dbReference>
<keyword evidence="3" id="KW-0862">Zinc</keyword>
<dbReference type="Gene3D" id="1.10.510.10">
    <property type="entry name" value="Transferase(Phosphotransferase) domain 1"/>
    <property type="match status" value="1"/>
</dbReference>
<dbReference type="Gene3D" id="4.10.1060.10">
    <property type="entry name" value="Zinc finger, RanBP2-type"/>
    <property type="match status" value="1"/>
</dbReference>
<organism evidence="5 6">
    <name type="scientific">Rhizoctonia solani</name>
    <dbReference type="NCBI Taxonomy" id="456999"/>
    <lineage>
        <taxon>Eukaryota</taxon>
        <taxon>Fungi</taxon>
        <taxon>Dikarya</taxon>
        <taxon>Basidiomycota</taxon>
        <taxon>Agaricomycotina</taxon>
        <taxon>Agaricomycetes</taxon>
        <taxon>Cantharellales</taxon>
        <taxon>Ceratobasidiaceae</taxon>
        <taxon>Rhizoctonia</taxon>
    </lineage>
</organism>
<proteinExistence type="predicted"/>
<dbReference type="SUPFAM" id="SSF56112">
    <property type="entry name" value="Protein kinase-like (PK-like)"/>
    <property type="match status" value="1"/>
</dbReference>
<protein>
    <recommendedName>
        <fullName evidence="4">RanBP2-type domain-containing protein</fullName>
    </recommendedName>
</protein>
<dbReference type="SMART" id="SM00547">
    <property type="entry name" value="ZnF_RBZ"/>
    <property type="match status" value="1"/>
</dbReference>
<dbReference type="InterPro" id="IPR011009">
    <property type="entry name" value="Kinase-like_dom_sf"/>
</dbReference>
<sequence length="224" mass="23555">MRPRFQTMLEALTGDIPHKGLNDFAIMRHIGLEGKLPDRPVDVLPPRSRKGDGLWNMLAQCWDVEPTKRPAISEVCEFLNDVTQEDLHTCIGTNGISLELNLGIIPGSNPAAASAAAISNSQNNTNHTTAYASTAAEARAAAGLPVSRLPTFTFGSLPPAPATKTASFNWAAAGLRASAAPAGGAWTCTVCMLSNPATATDRCTVCDAKKSGAASPFNTSSFDW</sequence>
<feature type="domain" description="RanBP2-type" evidence="4">
    <location>
        <begin position="184"/>
        <end position="209"/>
    </location>
</feature>
<name>A0A8H3HQH2_9AGAM</name>
<evidence type="ECO:0000256" key="3">
    <source>
        <dbReference type="ARBA" id="ARBA00022833"/>
    </source>
</evidence>
<evidence type="ECO:0000256" key="1">
    <source>
        <dbReference type="ARBA" id="ARBA00022723"/>
    </source>
</evidence>
<keyword evidence="2" id="KW-0863">Zinc-finger</keyword>
<comment type="caution">
    <text evidence="5">The sequence shown here is derived from an EMBL/GenBank/DDBJ whole genome shotgun (WGS) entry which is preliminary data.</text>
</comment>
<dbReference type="GO" id="GO:0008270">
    <property type="term" value="F:zinc ion binding"/>
    <property type="evidence" value="ECO:0007669"/>
    <property type="project" value="UniProtKB-KW"/>
</dbReference>
<evidence type="ECO:0000256" key="2">
    <source>
        <dbReference type="ARBA" id="ARBA00022771"/>
    </source>
</evidence>